<comment type="similarity">
    <text evidence="1">Belongs to the sigma-70 factor family. ECF subfamily.</text>
</comment>
<keyword evidence="4" id="KW-0804">Transcription</keyword>
<dbReference type="InterPro" id="IPR014284">
    <property type="entry name" value="RNA_pol_sigma-70_dom"/>
</dbReference>
<evidence type="ECO:0000256" key="2">
    <source>
        <dbReference type="ARBA" id="ARBA00023015"/>
    </source>
</evidence>
<dbReference type="SUPFAM" id="SSF88946">
    <property type="entry name" value="Sigma2 domain of RNA polymerase sigma factors"/>
    <property type="match status" value="1"/>
</dbReference>
<evidence type="ECO:0000256" key="4">
    <source>
        <dbReference type="ARBA" id="ARBA00023163"/>
    </source>
</evidence>
<dbReference type="SUPFAM" id="SSF88659">
    <property type="entry name" value="Sigma3 and sigma4 domains of RNA polymerase sigma factors"/>
    <property type="match status" value="1"/>
</dbReference>
<dbReference type="InterPro" id="IPR013249">
    <property type="entry name" value="RNA_pol_sigma70_r4_t2"/>
</dbReference>
<reference evidence="7 8" key="1">
    <citation type="submission" date="2021-01" db="EMBL/GenBank/DDBJ databases">
        <title>Genome sequencing of Joostella atrarenae M1-2 (= KCTC 23194).</title>
        <authorList>
            <person name="Zakaria M.R."/>
            <person name="Lam M.Q."/>
            <person name="Chong C.S."/>
        </authorList>
    </citation>
    <scope>NUCLEOTIDE SEQUENCE [LARGE SCALE GENOMIC DNA]</scope>
    <source>
        <strain evidence="7 8">M1-2</strain>
    </source>
</reference>
<evidence type="ECO:0000313" key="7">
    <source>
        <dbReference type="EMBL" id="MCF8715592.1"/>
    </source>
</evidence>
<feature type="domain" description="RNA polymerase sigma factor 70 region 4 type 2" evidence="6">
    <location>
        <begin position="88"/>
        <end position="138"/>
    </location>
</feature>
<dbReference type="EMBL" id="JAETXX010000008">
    <property type="protein sequence ID" value="MCF8715592.1"/>
    <property type="molecule type" value="Genomic_DNA"/>
</dbReference>
<dbReference type="InterPro" id="IPR007627">
    <property type="entry name" value="RNA_pol_sigma70_r2"/>
</dbReference>
<dbReference type="Pfam" id="PF08281">
    <property type="entry name" value="Sigma70_r4_2"/>
    <property type="match status" value="1"/>
</dbReference>
<feature type="domain" description="RNA polymerase sigma-70 region 2" evidence="5">
    <location>
        <begin position="2"/>
        <end position="60"/>
    </location>
</feature>
<evidence type="ECO:0000259" key="6">
    <source>
        <dbReference type="Pfam" id="PF08281"/>
    </source>
</evidence>
<dbReference type="InterPro" id="IPR013324">
    <property type="entry name" value="RNA_pol_sigma_r3/r4-like"/>
</dbReference>
<dbReference type="PANTHER" id="PTHR43133">
    <property type="entry name" value="RNA POLYMERASE ECF-TYPE SIGMA FACTO"/>
    <property type="match status" value="1"/>
</dbReference>
<dbReference type="InterPro" id="IPR039425">
    <property type="entry name" value="RNA_pol_sigma-70-like"/>
</dbReference>
<dbReference type="InterPro" id="IPR036388">
    <property type="entry name" value="WH-like_DNA-bd_sf"/>
</dbReference>
<name>A0ABS9J576_9FLAO</name>
<dbReference type="PANTHER" id="PTHR43133:SF46">
    <property type="entry name" value="RNA POLYMERASE SIGMA-70 FACTOR ECF SUBFAMILY"/>
    <property type="match status" value="1"/>
</dbReference>
<keyword evidence="8" id="KW-1185">Reference proteome</keyword>
<dbReference type="NCBIfam" id="TIGR02985">
    <property type="entry name" value="Sig70_bacteroi1"/>
    <property type="match status" value="1"/>
</dbReference>
<keyword evidence="2" id="KW-0805">Transcription regulation</keyword>
<evidence type="ECO:0000259" key="5">
    <source>
        <dbReference type="Pfam" id="PF04542"/>
    </source>
</evidence>
<protein>
    <submittedName>
        <fullName evidence="7">RNA polymerase sigma-70 factor</fullName>
    </submittedName>
</protein>
<organism evidence="7 8">
    <name type="scientific">Joostella atrarenae</name>
    <dbReference type="NCBI Taxonomy" id="679257"/>
    <lineage>
        <taxon>Bacteria</taxon>
        <taxon>Pseudomonadati</taxon>
        <taxon>Bacteroidota</taxon>
        <taxon>Flavobacteriia</taxon>
        <taxon>Flavobacteriales</taxon>
        <taxon>Flavobacteriaceae</taxon>
        <taxon>Joostella</taxon>
    </lineage>
</organism>
<evidence type="ECO:0000256" key="1">
    <source>
        <dbReference type="ARBA" id="ARBA00010641"/>
    </source>
</evidence>
<dbReference type="Pfam" id="PF04542">
    <property type="entry name" value="Sigma70_r2"/>
    <property type="match status" value="1"/>
</dbReference>
<gene>
    <name evidence="7" type="ORF">JM658_12220</name>
</gene>
<dbReference type="Gene3D" id="1.10.1740.10">
    <property type="match status" value="1"/>
</dbReference>
<dbReference type="NCBIfam" id="TIGR02937">
    <property type="entry name" value="sigma70-ECF"/>
    <property type="match status" value="1"/>
</dbReference>
<dbReference type="InterPro" id="IPR013325">
    <property type="entry name" value="RNA_pol_sigma_r2"/>
</dbReference>
<evidence type="ECO:0000313" key="8">
    <source>
        <dbReference type="Proteomes" id="UP000829517"/>
    </source>
</evidence>
<dbReference type="Proteomes" id="UP000829517">
    <property type="component" value="Unassembled WGS sequence"/>
</dbReference>
<dbReference type="CDD" id="cd06171">
    <property type="entry name" value="Sigma70_r4"/>
    <property type="match status" value="1"/>
</dbReference>
<keyword evidence="3" id="KW-0731">Sigma factor</keyword>
<comment type="caution">
    <text evidence="7">The sequence shown here is derived from an EMBL/GenBank/DDBJ whole genome shotgun (WGS) entry which is preliminary data.</text>
</comment>
<dbReference type="Gene3D" id="1.10.10.10">
    <property type="entry name" value="Winged helix-like DNA-binding domain superfamily/Winged helix DNA-binding domain"/>
    <property type="match status" value="1"/>
</dbReference>
<proteinExistence type="inferred from homology"/>
<accession>A0ABS9J576</accession>
<dbReference type="InterPro" id="IPR014327">
    <property type="entry name" value="RNA_pol_sigma70_bacteroid"/>
</dbReference>
<evidence type="ECO:0000256" key="3">
    <source>
        <dbReference type="ARBA" id="ARBA00023082"/>
    </source>
</evidence>
<sequence length="161" mass="19089">MLSFCMKYTKDESMSEEIVEECMVYLWERRKDLEEVRDLKAYLYTMVKNMALRSIKQRDKVVSLDAQKYDQLSESEEFSLEEDVHSVLLNALETLPEKCKIVFKLSCIEGLKYKDIAEDLNISVNTVKSQRARALELLKSRLNNYSFLVIYILFLLKRLFF</sequence>